<feature type="transmembrane region" description="Helical" evidence="5">
    <location>
        <begin position="120"/>
        <end position="143"/>
    </location>
</feature>
<dbReference type="PANTHER" id="PTHR26451:SF886">
    <property type="entry name" value="GROWTH HORMONE SECRETAGOGUE RECEPTOR TYPE 1-LIKE-RELATED"/>
    <property type="match status" value="1"/>
</dbReference>
<keyword evidence="8" id="KW-1185">Reference proteome</keyword>
<dbReference type="InterPro" id="IPR052921">
    <property type="entry name" value="GPCR1_Superfamily_Member"/>
</dbReference>
<evidence type="ECO:0000256" key="3">
    <source>
        <dbReference type="ARBA" id="ARBA00022989"/>
    </source>
</evidence>
<keyword evidence="3 5" id="KW-1133">Transmembrane helix</keyword>
<dbReference type="OMA" id="WASSENK"/>
<dbReference type="STRING" id="42514.ENSPNAP00000006115"/>
<feature type="transmembrane region" description="Helical" evidence="5">
    <location>
        <begin position="71"/>
        <end position="99"/>
    </location>
</feature>
<feature type="transmembrane region" description="Helical" evidence="5">
    <location>
        <begin position="255"/>
        <end position="272"/>
    </location>
</feature>
<evidence type="ECO:0000313" key="7">
    <source>
        <dbReference type="Ensembl" id="ENSPNAP00000006115.2"/>
    </source>
</evidence>
<reference evidence="7" key="2">
    <citation type="submission" date="2025-08" db="UniProtKB">
        <authorList>
            <consortium name="Ensembl"/>
        </authorList>
    </citation>
    <scope>IDENTIFICATION</scope>
</reference>
<keyword evidence="2 5" id="KW-0812">Transmembrane</keyword>
<dbReference type="SUPFAM" id="SSF81321">
    <property type="entry name" value="Family A G protein-coupled receptor-like"/>
    <property type="match status" value="1"/>
</dbReference>
<feature type="transmembrane region" description="Helical" evidence="5">
    <location>
        <begin position="216"/>
        <end position="235"/>
    </location>
</feature>
<comment type="subcellular location">
    <subcellularLocation>
        <location evidence="1">Membrane</location>
    </subcellularLocation>
</comment>
<reference evidence="7" key="3">
    <citation type="submission" date="2025-09" db="UniProtKB">
        <authorList>
            <consortium name="Ensembl"/>
        </authorList>
    </citation>
    <scope>IDENTIFICATION</scope>
</reference>
<organism evidence="7 8">
    <name type="scientific">Pygocentrus nattereri</name>
    <name type="common">Red-bellied piranha</name>
    <dbReference type="NCBI Taxonomy" id="42514"/>
    <lineage>
        <taxon>Eukaryota</taxon>
        <taxon>Metazoa</taxon>
        <taxon>Chordata</taxon>
        <taxon>Craniata</taxon>
        <taxon>Vertebrata</taxon>
        <taxon>Euteleostomi</taxon>
        <taxon>Actinopterygii</taxon>
        <taxon>Neopterygii</taxon>
        <taxon>Teleostei</taxon>
        <taxon>Ostariophysi</taxon>
        <taxon>Characiformes</taxon>
        <taxon>Characoidei</taxon>
        <taxon>Pygocentrus</taxon>
    </lineage>
</organism>
<dbReference type="GO" id="GO:0016020">
    <property type="term" value="C:membrane"/>
    <property type="evidence" value="ECO:0007669"/>
    <property type="project" value="UniProtKB-SubCell"/>
</dbReference>
<dbReference type="AlphaFoldDB" id="A0A3B4C4X0"/>
<protein>
    <recommendedName>
        <fullName evidence="6">G-protein coupled receptors family 1 profile domain-containing protein</fullName>
    </recommendedName>
</protein>
<feature type="transmembrane region" description="Helical" evidence="5">
    <location>
        <begin position="174"/>
        <end position="196"/>
    </location>
</feature>
<evidence type="ECO:0000256" key="5">
    <source>
        <dbReference type="SAM" id="Phobius"/>
    </source>
</evidence>
<evidence type="ECO:0000256" key="1">
    <source>
        <dbReference type="ARBA" id="ARBA00004370"/>
    </source>
</evidence>
<dbReference type="GO" id="GO:0004984">
    <property type="term" value="F:olfactory receptor activity"/>
    <property type="evidence" value="ECO:0007669"/>
    <property type="project" value="TreeGrafter"/>
</dbReference>
<dbReference type="PRINTS" id="PR00237">
    <property type="entry name" value="GPCRRHODOPSN"/>
</dbReference>
<proteinExistence type="predicted"/>
<dbReference type="Gene3D" id="1.20.1070.10">
    <property type="entry name" value="Rhodopsin 7-helix transmembrane proteins"/>
    <property type="match status" value="1"/>
</dbReference>
<dbReference type="PANTHER" id="PTHR26451">
    <property type="entry name" value="G_PROTEIN_RECEP_F1_2 DOMAIN-CONTAINING PROTEIN"/>
    <property type="match status" value="1"/>
</dbReference>
<dbReference type="Ensembl" id="ENSPNAT00000004120.2">
    <property type="protein sequence ID" value="ENSPNAP00000006115.2"/>
    <property type="gene ID" value="ENSPNAG00000002140.2"/>
</dbReference>
<feature type="domain" description="G-protein coupled receptors family 1 profile" evidence="6">
    <location>
        <begin position="21"/>
        <end position="270"/>
    </location>
</feature>
<dbReference type="GeneTree" id="ENSGT00940000163324"/>
<dbReference type="Pfam" id="PF00001">
    <property type="entry name" value="7tm_1"/>
    <property type="match status" value="1"/>
</dbReference>
<keyword evidence="4 5" id="KW-0472">Membrane</keyword>
<feature type="transmembrane region" description="Helical" evidence="5">
    <location>
        <begin position="42"/>
        <end position="65"/>
    </location>
</feature>
<dbReference type="InterPro" id="IPR000276">
    <property type="entry name" value="GPCR_Rhodpsn"/>
</dbReference>
<dbReference type="Proteomes" id="UP001501920">
    <property type="component" value="Chromosome 17"/>
</dbReference>
<dbReference type="CDD" id="cd00637">
    <property type="entry name" value="7tm_classA_rhodopsin-like"/>
    <property type="match status" value="1"/>
</dbReference>
<feature type="transmembrane region" description="Helical" evidence="5">
    <location>
        <begin position="6"/>
        <end position="30"/>
    </location>
</feature>
<reference evidence="7 8" key="1">
    <citation type="submission" date="2020-10" db="EMBL/GenBank/DDBJ databases">
        <title>Pygocentrus nattereri (red-bellied piranha) genome, fPygNat1, primary haplotype.</title>
        <authorList>
            <person name="Myers G."/>
            <person name="Meyer A."/>
            <person name="Karagic N."/>
            <person name="Pippel M."/>
            <person name="Winkler S."/>
            <person name="Tracey A."/>
            <person name="Wood J."/>
            <person name="Formenti G."/>
            <person name="Howe K."/>
            <person name="Fedrigo O."/>
            <person name="Jarvis E.D."/>
        </authorList>
    </citation>
    <scope>NUCLEOTIDE SEQUENCE [LARGE SCALE GENOMIC DNA]</scope>
</reference>
<dbReference type="InterPro" id="IPR017452">
    <property type="entry name" value="GPCR_Rhodpsn_7TM"/>
</dbReference>
<accession>A0A3B4C4X0</accession>
<dbReference type="GO" id="GO:0004930">
    <property type="term" value="F:G protein-coupled receptor activity"/>
    <property type="evidence" value="ECO:0007669"/>
    <property type="project" value="InterPro"/>
</dbReference>
<dbReference type="PROSITE" id="PS50262">
    <property type="entry name" value="G_PROTEIN_RECEP_F1_2"/>
    <property type="match status" value="1"/>
</dbReference>
<evidence type="ECO:0000313" key="8">
    <source>
        <dbReference type="Proteomes" id="UP001501920"/>
    </source>
</evidence>
<sequence length="309" mass="35781">MYTVSIHVPVVQVLVGIFLFVNGLMIFTFLKKEVFREDTRYILFAQTLFVDSAFMIVNNILFVCYSYQYRIHMIPCIILCLIMSFLYICTPLTLVAMCLERYVAICMPLRHADISTSRTRCFGFLIIWGISSIPALFTFIAYLSTARPGALFSYAFCSAEVMLGEEWLAQTRALIFQILFFFMIVVVLFTYIKIMIAARAASSDKKKSTNKSLRTVILHTFQLFLCIVQSIIPYIEMPFYKGDIMVFINLRYSNFVVFMIAPRCLSPLIYGLRDEKFFIVLRHYACCGFHGISQTFSFTEQSVLQKRKI</sequence>
<dbReference type="FunFam" id="1.20.1070.10:FF:000096">
    <property type="entry name" value="Odorant receptor 131-2"/>
    <property type="match status" value="1"/>
</dbReference>
<name>A0A3B4C4X0_PYGNA</name>
<evidence type="ECO:0000259" key="6">
    <source>
        <dbReference type="PROSITE" id="PS50262"/>
    </source>
</evidence>
<evidence type="ECO:0000256" key="2">
    <source>
        <dbReference type="ARBA" id="ARBA00022692"/>
    </source>
</evidence>
<evidence type="ECO:0000256" key="4">
    <source>
        <dbReference type="ARBA" id="ARBA00023136"/>
    </source>
</evidence>
<dbReference type="GO" id="GO:0005549">
    <property type="term" value="F:odorant binding"/>
    <property type="evidence" value="ECO:0007669"/>
    <property type="project" value="TreeGrafter"/>
</dbReference>